<organism evidence="1 2">
    <name type="scientific">Lagenidium giganteum</name>
    <dbReference type="NCBI Taxonomy" id="4803"/>
    <lineage>
        <taxon>Eukaryota</taxon>
        <taxon>Sar</taxon>
        <taxon>Stramenopiles</taxon>
        <taxon>Oomycota</taxon>
        <taxon>Peronosporomycetes</taxon>
        <taxon>Pythiales</taxon>
        <taxon>Pythiaceae</taxon>
    </lineage>
</organism>
<evidence type="ECO:0008006" key="3">
    <source>
        <dbReference type="Google" id="ProtNLM"/>
    </source>
</evidence>
<comment type="caution">
    <text evidence="1">The sequence shown here is derived from an EMBL/GenBank/DDBJ whole genome shotgun (WGS) entry which is preliminary data.</text>
</comment>
<proteinExistence type="predicted"/>
<protein>
    <recommendedName>
        <fullName evidence="3">Vitellogenin</fullName>
    </recommendedName>
</protein>
<feature type="non-terminal residue" evidence="1">
    <location>
        <position position="1"/>
    </location>
</feature>
<keyword evidence="2" id="KW-1185">Reference proteome</keyword>
<name>A0AAV2ZD97_9STRA</name>
<evidence type="ECO:0000313" key="2">
    <source>
        <dbReference type="Proteomes" id="UP001146120"/>
    </source>
</evidence>
<evidence type="ECO:0000313" key="1">
    <source>
        <dbReference type="EMBL" id="DBA03327.1"/>
    </source>
</evidence>
<reference evidence="1" key="2">
    <citation type="journal article" date="2023" name="Microbiol Resour">
        <title>Decontamination and Annotation of the Draft Genome Sequence of the Oomycete Lagenidium giganteum ARSEF 373.</title>
        <authorList>
            <person name="Morgan W.R."/>
            <person name="Tartar A."/>
        </authorList>
    </citation>
    <scope>NUCLEOTIDE SEQUENCE</scope>
    <source>
        <strain evidence="1">ARSEF 373</strain>
    </source>
</reference>
<dbReference type="Proteomes" id="UP001146120">
    <property type="component" value="Unassembled WGS sequence"/>
</dbReference>
<reference evidence="1" key="1">
    <citation type="submission" date="2022-11" db="EMBL/GenBank/DDBJ databases">
        <authorList>
            <person name="Morgan W.R."/>
            <person name="Tartar A."/>
        </authorList>
    </citation>
    <scope>NUCLEOTIDE SEQUENCE</scope>
    <source>
        <strain evidence="1">ARSEF 373</strain>
    </source>
</reference>
<dbReference type="AlphaFoldDB" id="A0AAV2ZD97"/>
<gene>
    <name evidence="1" type="ORF">N0F65_011686</name>
</gene>
<accession>A0AAV2ZD97</accession>
<sequence>EDHSCACSHPADARYRITTTEDHRLLPILHIHHNLTLDWSTPVNEKARYIPAEGTSRQIKYPQIKIRSTKDHVCDTCMMKASGHENKYGQVSSNQLALVEVIGDRTHMARTMRSAYREDQELASTDENHVVLTIEYAQNVSLSHAAETPSPPDEVISLLASYLDYMNVLEVR</sequence>
<dbReference type="EMBL" id="DAKRPA010000021">
    <property type="protein sequence ID" value="DBA03327.1"/>
    <property type="molecule type" value="Genomic_DNA"/>
</dbReference>